<accession>A0A832GNK6</accession>
<dbReference type="EC" id="6.1.1.16" evidence="18"/>
<organism evidence="23">
    <name type="scientific">Caldimicrobium thiodismutans</name>
    <dbReference type="NCBI Taxonomy" id="1653476"/>
    <lineage>
        <taxon>Bacteria</taxon>
        <taxon>Pseudomonadati</taxon>
        <taxon>Thermodesulfobacteriota</taxon>
        <taxon>Thermodesulfobacteria</taxon>
        <taxon>Thermodesulfobacteriales</taxon>
        <taxon>Thermodesulfobacteriaceae</taxon>
        <taxon>Caldimicrobium</taxon>
    </lineage>
</organism>
<comment type="cofactor">
    <cofactor evidence="2">
        <name>Zn(2+)</name>
        <dbReference type="ChEBI" id="CHEBI:29105"/>
    </cofactor>
</comment>
<dbReference type="GO" id="GO:0004124">
    <property type="term" value="F:cysteine synthase activity"/>
    <property type="evidence" value="ECO:0007669"/>
    <property type="project" value="UniProtKB-EC"/>
</dbReference>
<dbReference type="SUPFAM" id="SSF53686">
    <property type="entry name" value="Tryptophan synthase beta subunit-like PLP-dependent enzymes"/>
    <property type="match status" value="1"/>
</dbReference>
<reference evidence="23" key="1">
    <citation type="journal article" date="2020" name="mSystems">
        <title>Genome- and Community-Level Interaction Insights into Carbon Utilization and Element Cycling Functions of Hydrothermarchaeota in Hydrothermal Sediment.</title>
        <authorList>
            <person name="Zhou Z."/>
            <person name="Liu Y."/>
            <person name="Xu W."/>
            <person name="Pan J."/>
            <person name="Luo Z.H."/>
            <person name="Li M."/>
        </authorList>
    </citation>
    <scope>NUCLEOTIDE SEQUENCE [LARGE SCALE GENOMIC DNA]</scope>
    <source>
        <strain evidence="23">SpSt-605</strain>
    </source>
</reference>
<evidence type="ECO:0000256" key="9">
    <source>
        <dbReference type="ARBA" id="ARBA00022723"/>
    </source>
</evidence>
<keyword evidence="6 18" id="KW-0436">Ligase</keyword>
<dbReference type="InterPro" id="IPR050214">
    <property type="entry name" value="Cys_Synth/Cystath_Beta-Synth"/>
</dbReference>
<dbReference type="SUPFAM" id="SSF52374">
    <property type="entry name" value="Nucleotidylyl transferase"/>
    <property type="match status" value="1"/>
</dbReference>
<evidence type="ECO:0000259" key="22">
    <source>
        <dbReference type="Pfam" id="PF01406"/>
    </source>
</evidence>
<comment type="subunit">
    <text evidence="5 18">Monomer.</text>
</comment>
<feature type="domain" description="tRNA synthetases class I catalytic" evidence="22">
    <location>
        <begin position="324"/>
        <end position="621"/>
    </location>
</feature>
<feature type="binding site" evidence="18">
    <location>
        <position position="575"/>
    </location>
    <ligand>
        <name>ATP</name>
        <dbReference type="ChEBI" id="CHEBI:30616"/>
    </ligand>
</feature>
<keyword evidence="12 18" id="KW-0067">ATP-binding</keyword>
<dbReference type="PANTHER" id="PTHR10314">
    <property type="entry name" value="CYSTATHIONINE BETA-SYNTHASE"/>
    <property type="match status" value="1"/>
</dbReference>
<dbReference type="Gene3D" id="3.40.50.620">
    <property type="entry name" value="HUPs"/>
    <property type="match status" value="1"/>
</dbReference>
<keyword evidence="7" id="KW-0028">Amino-acid biosynthesis</keyword>
<dbReference type="GO" id="GO:0005737">
    <property type="term" value="C:cytoplasm"/>
    <property type="evidence" value="ECO:0007669"/>
    <property type="project" value="UniProtKB-SubCell"/>
</dbReference>
<evidence type="ECO:0000256" key="4">
    <source>
        <dbReference type="ARBA" id="ARBA00007103"/>
    </source>
</evidence>
<keyword evidence="13 19" id="KW-0663">Pyridoxal phosphate</keyword>
<keyword evidence="16" id="KW-0198">Cysteine biosynthesis</keyword>
<dbReference type="Pfam" id="PF01406">
    <property type="entry name" value="tRNA-synt_1e"/>
    <property type="match status" value="1"/>
</dbReference>
<dbReference type="GO" id="GO:0004817">
    <property type="term" value="F:cysteine-tRNA ligase activity"/>
    <property type="evidence" value="ECO:0007669"/>
    <property type="project" value="UniProtKB-UniRule"/>
</dbReference>
<evidence type="ECO:0000259" key="21">
    <source>
        <dbReference type="Pfam" id="PF00291"/>
    </source>
</evidence>
<feature type="binding site" evidence="19">
    <location>
        <begin position="178"/>
        <end position="182"/>
    </location>
    <ligand>
        <name>pyridoxal 5'-phosphate</name>
        <dbReference type="ChEBI" id="CHEBI:597326"/>
    </ligand>
</feature>
<dbReference type="InterPro" id="IPR015803">
    <property type="entry name" value="Cys-tRNA-ligase"/>
</dbReference>
<feature type="binding site" evidence="19">
    <location>
        <position position="259"/>
    </location>
    <ligand>
        <name>pyridoxal 5'-phosphate</name>
        <dbReference type="ChEBI" id="CHEBI:597326"/>
    </ligand>
</feature>
<proteinExistence type="inferred from homology"/>
<dbReference type="InterPro" id="IPR032678">
    <property type="entry name" value="tRNA-synt_1_cat_dom"/>
</dbReference>
<dbReference type="InterPro" id="IPR024909">
    <property type="entry name" value="Cys-tRNA/MSH_ligase"/>
</dbReference>
<evidence type="ECO:0000256" key="5">
    <source>
        <dbReference type="ARBA" id="ARBA00011245"/>
    </source>
</evidence>
<keyword evidence="14 18" id="KW-0648">Protein biosynthesis</keyword>
<dbReference type="HAMAP" id="MF_00041">
    <property type="entry name" value="Cys_tRNA_synth"/>
    <property type="match status" value="1"/>
</dbReference>
<comment type="cofactor">
    <cofactor evidence="1 19">
        <name>pyridoxal 5'-phosphate</name>
        <dbReference type="ChEBI" id="CHEBI:597326"/>
    </cofactor>
</comment>
<dbReference type="InterPro" id="IPR009080">
    <property type="entry name" value="tRNAsynth_Ia_anticodon-bd"/>
</dbReference>
<evidence type="ECO:0000256" key="3">
    <source>
        <dbReference type="ARBA" id="ARBA00004962"/>
    </source>
</evidence>
<evidence type="ECO:0000256" key="20">
    <source>
        <dbReference type="PIRSR" id="PIRSR605856-51"/>
    </source>
</evidence>
<dbReference type="InterPro" id="IPR014729">
    <property type="entry name" value="Rossmann-like_a/b/a_fold"/>
</dbReference>
<comment type="subcellular location">
    <subcellularLocation>
        <location evidence="18">Cytoplasm</location>
    </subcellularLocation>
</comment>
<dbReference type="SUPFAM" id="SSF47323">
    <property type="entry name" value="Anticodon-binding domain of a subclass of class I aminoacyl-tRNA synthetases"/>
    <property type="match status" value="1"/>
</dbReference>
<evidence type="ECO:0000256" key="18">
    <source>
        <dbReference type="HAMAP-Rule" id="MF_00041"/>
    </source>
</evidence>
<keyword evidence="11" id="KW-0862">Zinc</keyword>
<evidence type="ECO:0000256" key="13">
    <source>
        <dbReference type="ARBA" id="ARBA00022898"/>
    </source>
</evidence>
<feature type="binding site" evidence="19">
    <location>
        <position position="73"/>
    </location>
    <ligand>
        <name>pyridoxal 5'-phosphate</name>
        <dbReference type="ChEBI" id="CHEBI:597326"/>
    </ligand>
</feature>
<comment type="pathway">
    <text evidence="3">Amino-acid biosynthesis; L-cysteine biosynthesis; L-cysteine from L-serine: step 2/2.</text>
</comment>
<keyword evidence="9" id="KW-0479">Metal-binding</keyword>
<evidence type="ECO:0000256" key="12">
    <source>
        <dbReference type="ARBA" id="ARBA00022840"/>
    </source>
</evidence>
<dbReference type="InterPro" id="IPR005856">
    <property type="entry name" value="Cys_synth"/>
</dbReference>
<feature type="domain" description="Tryptophan synthase beta chain-like PALP" evidence="21">
    <location>
        <begin position="8"/>
        <end position="285"/>
    </location>
</feature>
<keyword evidence="18" id="KW-0963">Cytoplasm</keyword>
<comment type="similarity">
    <text evidence="4">Belongs to the cysteine synthase/cystathionine beta-synthase family.</text>
</comment>
<dbReference type="InterPro" id="IPR036052">
    <property type="entry name" value="TrpB-like_PALP_sf"/>
</dbReference>
<dbReference type="InterPro" id="IPR001926">
    <property type="entry name" value="TrpB-like_PALP"/>
</dbReference>
<keyword evidence="10 18" id="KW-0547">Nucleotide-binding</keyword>
<dbReference type="NCBIfam" id="TIGR01136">
    <property type="entry name" value="cysKM"/>
    <property type="match status" value="1"/>
</dbReference>
<evidence type="ECO:0000256" key="15">
    <source>
        <dbReference type="ARBA" id="ARBA00023146"/>
    </source>
</evidence>
<keyword evidence="8 23" id="KW-0808">Transferase</keyword>
<dbReference type="GO" id="GO:0006535">
    <property type="term" value="P:cysteine biosynthetic process from serine"/>
    <property type="evidence" value="ECO:0007669"/>
    <property type="project" value="InterPro"/>
</dbReference>
<evidence type="ECO:0000256" key="19">
    <source>
        <dbReference type="PIRSR" id="PIRSR605856-50"/>
    </source>
</evidence>
<dbReference type="GO" id="GO:0006423">
    <property type="term" value="P:cysteinyl-tRNA aminoacylation"/>
    <property type="evidence" value="ECO:0007669"/>
    <property type="project" value="UniProtKB-UniRule"/>
</dbReference>
<keyword evidence="15 18" id="KW-0030">Aminoacyl-tRNA synthetase</keyword>
<feature type="modified residue" description="N6-(pyridoxal phosphate)lysine" evidence="20">
    <location>
        <position position="43"/>
    </location>
</feature>
<protein>
    <recommendedName>
        <fullName evidence="18">Cysteine--tRNA ligase</fullName>
        <ecNumber evidence="18">6.1.1.16</ecNumber>
    </recommendedName>
    <alternativeName>
        <fullName evidence="18">Cysteinyl-tRNA synthetase</fullName>
        <shortName evidence="18">CysRS</shortName>
    </alternativeName>
</protein>
<dbReference type="PRINTS" id="PR00983">
    <property type="entry name" value="TRNASYNTHCYS"/>
</dbReference>
<evidence type="ECO:0000256" key="16">
    <source>
        <dbReference type="ARBA" id="ARBA00023192"/>
    </source>
</evidence>
<evidence type="ECO:0000256" key="8">
    <source>
        <dbReference type="ARBA" id="ARBA00022679"/>
    </source>
</evidence>
<comment type="catalytic activity">
    <reaction evidence="17">
        <text>O-acetyl-L-serine + hydrogen sulfide = L-cysteine + acetate</text>
        <dbReference type="Rhea" id="RHEA:14829"/>
        <dbReference type="ChEBI" id="CHEBI:29919"/>
        <dbReference type="ChEBI" id="CHEBI:30089"/>
        <dbReference type="ChEBI" id="CHEBI:35235"/>
        <dbReference type="ChEBI" id="CHEBI:58340"/>
        <dbReference type="EC" id="2.5.1.47"/>
    </reaction>
</comment>
<dbReference type="Gene3D" id="3.40.50.1100">
    <property type="match status" value="2"/>
</dbReference>
<evidence type="ECO:0000256" key="11">
    <source>
        <dbReference type="ARBA" id="ARBA00022833"/>
    </source>
</evidence>
<dbReference type="GO" id="GO:0005524">
    <property type="term" value="F:ATP binding"/>
    <property type="evidence" value="ECO:0007669"/>
    <property type="project" value="UniProtKB-UniRule"/>
</dbReference>
<name>A0A832GNK6_9BACT</name>
<comment type="similarity">
    <text evidence="18">Belongs to the class-I aminoacyl-tRNA synthetase family.</text>
</comment>
<comment type="catalytic activity">
    <reaction evidence="18">
        <text>tRNA(Cys) + L-cysteine + ATP = L-cysteinyl-tRNA(Cys) + AMP + diphosphate</text>
        <dbReference type="Rhea" id="RHEA:17773"/>
        <dbReference type="Rhea" id="RHEA-COMP:9661"/>
        <dbReference type="Rhea" id="RHEA-COMP:9679"/>
        <dbReference type="ChEBI" id="CHEBI:30616"/>
        <dbReference type="ChEBI" id="CHEBI:33019"/>
        <dbReference type="ChEBI" id="CHEBI:35235"/>
        <dbReference type="ChEBI" id="CHEBI:78442"/>
        <dbReference type="ChEBI" id="CHEBI:78517"/>
        <dbReference type="ChEBI" id="CHEBI:456215"/>
        <dbReference type="EC" id="6.1.1.16"/>
    </reaction>
</comment>
<dbReference type="Gene3D" id="1.20.120.1910">
    <property type="entry name" value="Cysteine-tRNA ligase, C-terminal anti-codon recognition domain"/>
    <property type="match status" value="1"/>
</dbReference>
<evidence type="ECO:0000256" key="1">
    <source>
        <dbReference type="ARBA" id="ARBA00001933"/>
    </source>
</evidence>
<evidence type="ECO:0000256" key="2">
    <source>
        <dbReference type="ARBA" id="ARBA00001947"/>
    </source>
</evidence>
<dbReference type="InterPro" id="IPR001216">
    <property type="entry name" value="P-phosphate_BS"/>
</dbReference>
<dbReference type="PROSITE" id="PS00901">
    <property type="entry name" value="CYS_SYNTHASE"/>
    <property type="match status" value="1"/>
</dbReference>
<evidence type="ECO:0000256" key="6">
    <source>
        <dbReference type="ARBA" id="ARBA00022598"/>
    </source>
</evidence>
<gene>
    <name evidence="18" type="primary">cysS</name>
    <name evidence="23" type="ORF">ENT73_02830</name>
</gene>
<evidence type="ECO:0000256" key="14">
    <source>
        <dbReference type="ARBA" id="ARBA00022917"/>
    </source>
</evidence>
<dbReference type="GO" id="GO:0046872">
    <property type="term" value="F:metal ion binding"/>
    <property type="evidence" value="ECO:0007669"/>
    <property type="project" value="UniProtKB-KW"/>
</dbReference>
<comment type="caution">
    <text evidence="18">Lacks conserved residue(s) required for the propagation of feature annotation.</text>
</comment>
<evidence type="ECO:0000256" key="7">
    <source>
        <dbReference type="ARBA" id="ARBA00022605"/>
    </source>
</evidence>
<dbReference type="FunFam" id="3.40.50.1100:FF:000006">
    <property type="entry name" value="Cysteine synthase"/>
    <property type="match status" value="1"/>
</dbReference>
<dbReference type="AlphaFoldDB" id="A0A832GNK6"/>
<evidence type="ECO:0000256" key="17">
    <source>
        <dbReference type="ARBA" id="ARBA00047931"/>
    </source>
</evidence>
<comment type="caution">
    <text evidence="23">The sequence shown here is derived from an EMBL/GenBank/DDBJ whole genome shotgun (WGS) entry which is preliminary data.</text>
</comment>
<dbReference type="EMBL" id="DSZU01000044">
    <property type="protein sequence ID" value="HGV55011.1"/>
    <property type="molecule type" value="Genomic_DNA"/>
</dbReference>
<evidence type="ECO:0000313" key="23">
    <source>
        <dbReference type="EMBL" id="HGV55011.1"/>
    </source>
</evidence>
<evidence type="ECO:0000256" key="10">
    <source>
        <dbReference type="ARBA" id="ARBA00022741"/>
    </source>
</evidence>
<dbReference type="CDD" id="cd01561">
    <property type="entry name" value="CBS_like"/>
    <property type="match status" value="1"/>
</dbReference>
<dbReference type="Pfam" id="PF00291">
    <property type="entry name" value="PALP"/>
    <property type="match status" value="1"/>
</dbReference>
<sequence>MRYAHILAKIGNTPIIKLNKVKVKSSVEIWGKLEGQNPGGSIKDRIALAMIEDAEARGLLNPEKIVIEASSGNTGIGLAMVCAAKGYRCVIAMPESASLERRKIMQAFGADIILTPAHKGTDGAIEFVYDLVRAEPEKYFCPDQFNNPANWQMHYRTTGPEIWAQTEGKVRYVVCGLGTTGTAMGIARYALDHALPFKVVGIEPFPGHKIQGLKNMKESFPPGIFDRRLLHKVINVHDEEAYEMARWLARKEGIFVGMSAGAALAGALHLAQEIEEGQIIVIFPDNGERYLSTPLWTFDIQEEKRELYLFNTLTQKREPFIPKEPPIVKIYTCGPTLNRRPHLGLYRRLLTVDILKRYLKLRGYQLYHVVNLTDFDDKTIQTALEAGRPLKELTEEVEQAFYEDLKFLRIEKADLYPKVSENLEEMKALAFKLYEKHKAYEKFSALYFDVSRFPDYGRLSKIDLKGLKAGLTVDQEEYEKEEPYDFALLKRVHILEMKAGYFLETHIGRVRPTWHIHCACLALKYLGENFDLYTSGRDLLFPHHENTRAVAKALTGKELANYWLHTELTYYKGKKLSSENRITLEEIRERGFEGRTLRLYMLQSHYSSPFNFSWKALEAAQKLMERLETYLAYLYLAKEAVLTEGEREELWQELEGFEKAFLDALKEDLNTPLALSELTKFLKNLYKQAEKGLPPGFKDRLFEVLKRFNRVFQIFLFPQEVLEEEILGKAKVRDTAKREGRFEEADRLRLELLSLGYKVYDTLSGTRVLQFVDEG</sequence>